<feature type="domain" description="ABC transporter" evidence="5">
    <location>
        <begin position="4"/>
        <end position="240"/>
    </location>
</feature>
<dbReference type="GO" id="GO:0016887">
    <property type="term" value="F:ATP hydrolysis activity"/>
    <property type="evidence" value="ECO:0007669"/>
    <property type="project" value="InterPro"/>
</dbReference>
<dbReference type="SMART" id="SM00382">
    <property type="entry name" value="AAA"/>
    <property type="match status" value="1"/>
</dbReference>
<dbReference type="GO" id="GO:0005524">
    <property type="term" value="F:ATP binding"/>
    <property type="evidence" value="ECO:0007669"/>
    <property type="project" value="UniProtKB-KW"/>
</dbReference>
<dbReference type="InterPro" id="IPR003593">
    <property type="entry name" value="AAA+_ATPase"/>
</dbReference>
<dbReference type="KEGG" id="tsu:Tresu_0045"/>
<dbReference type="PROSITE" id="PS50893">
    <property type="entry name" value="ABC_TRANSPORTER_2"/>
    <property type="match status" value="1"/>
</dbReference>
<dbReference type="PANTHER" id="PTHR42734:SF6">
    <property type="entry name" value="MOLYBDATE IMPORT ATP-BINDING PROTEIN MOLC"/>
    <property type="match status" value="1"/>
</dbReference>
<dbReference type="InterPro" id="IPR017871">
    <property type="entry name" value="ABC_transporter-like_CS"/>
</dbReference>
<dbReference type="SUPFAM" id="SSF52540">
    <property type="entry name" value="P-loop containing nucleoside triphosphate hydrolases"/>
    <property type="match status" value="1"/>
</dbReference>
<comment type="similarity">
    <text evidence="1">Belongs to the ABC transporter superfamily.</text>
</comment>
<sequence>MDELKVCNLNAGWNKKQILFNINLSIKKGEFICLSGANGSGKSTLLSIMSGVQTELVFGNIKESVPISCLSIKQRAKTVSYMQQKEFPAWDYSVKDIVLTGRFPHTNFTGFYSKADFYAADKAIEQLNIENLASKSILELSGGEFQKARIARAVAQETEFMLLDEPVAGLDFSYQEELLFLLKSIAKEKNTGILISIHDINTAARFAQKIALLPKFKPCIYGTPEQIMIKEYLCAAYNANIEICTHPLYKTPLAVF</sequence>
<dbReference type="InterPro" id="IPR003439">
    <property type="entry name" value="ABC_transporter-like_ATP-bd"/>
</dbReference>
<evidence type="ECO:0000256" key="2">
    <source>
        <dbReference type="ARBA" id="ARBA00022448"/>
    </source>
</evidence>
<protein>
    <submittedName>
        <fullName evidence="6">Iron-chelate-transporting ATPase</fullName>
        <ecNumber evidence="6">3.6.3.34</ecNumber>
    </submittedName>
</protein>
<keyword evidence="7" id="KW-1185">Reference proteome</keyword>
<evidence type="ECO:0000313" key="7">
    <source>
        <dbReference type="Proteomes" id="UP000006852"/>
    </source>
</evidence>
<dbReference type="AlphaFoldDB" id="F2NU51"/>
<dbReference type="PANTHER" id="PTHR42734">
    <property type="entry name" value="METAL TRANSPORT SYSTEM ATP-BINDING PROTEIN TM_0124-RELATED"/>
    <property type="match status" value="1"/>
</dbReference>
<keyword evidence="4" id="KW-0067">ATP-binding</keyword>
<dbReference type="InterPro" id="IPR027417">
    <property type="entry name" value="P-loop_NTPase"/>
</dbReference>
<accession>F2NU51</accession>
<gene>
    <name evidence="6" type="ordered locus">Tresu_0045</name>
</gene>
<evidence type="ECO:0000256" key="1">
    <source>
        <dbReference type="ARBA" id="ARBA00005417"/>
    </source>
</evidence>
<dbReference type="HOGENOM" id="CLU_000604_1_11_12"/>
<keyword evidence="3" id="KW-0547">Nucleotide-binding</keyword>
<dbReference type="EC" id="3.6.3.34" evidence="6"/>
<reference evidence="7" key="2">
    <citation type="submission" date="2011-04" db="EMBL/GenBank/DDBJ databases">
        <title>The complete genome of chromosome of Treponema succinifaciens DSM 2489.</title>
        <authorList>
            <person name="Lucas S."/>
            <person name="Copeland A."/>
            <person name="Lapidus A."/>
            <person name="Bruce D."/>
            <person name="Goodwin L."/>
            <person name="Pitluck S."/>
            <person name="Peters L."/>
            <person name="Kyrpides N."/>
            <person name="Mavromatis K."/>
            <person name="Ivanova N."/>
            <person name="Ovchinnikova G."/>
            <person name="Teshima H."/>
            <person name="Detter J.C."/>
            <person name="Tapia R."/>
            <person name="Han C."/>
            <person name="Land M."/>
            <person name="Hauser L."/>
            <person name="Markowitz V."/>
            <person name="Cheng J.-F."/>
            <person name="Hugenholtz P."/>
            <person name="Woyke T."/>
            <person name="Wu D."/>
            <person name="Gronow S."/>
            <person name="Wellnitz S."/>
            <person name="Brambilla E."/>
            <person name="Klenk H.-P."/>
            <person name="Eisen J.A."/>
        </authorList>
    </citation>
    <scope>NUCLEOTIDE SEQUENCE [LARGE SCALE GENOMIC DNA]</scope>
    <source>
        <strain evidence="7">ATCC 33096 / DSM 2489 / 6091</strain>
    </source>
</reference>
<dbReference type="Gene3D" id="3.40.50.300">
    <property type="entry name" value="P-loop containing nucleotide triphosphate hydrolases"/>
    <property type="match status" value="1"/>
</dbReference>
<dbReference type="InterPro" id="IPR050153">
    <property type="entry name" value="Metal_Ion_Import_ABC"/>
</dbReference>
<proteinExistence type="inferred from homology"/>
<name>F2NU51_TRES6</name>
<dbReference type="STRING" id="869209.Tresu_0045"/>
<keyword evidence="6" id="KW-0378">Hydrolase</keyword>
<dbReference type="Proteomes" id="UP000006852">
    <property type="component" value="Chromosome"/>
</dbReference>
<dbReference type="eggNOG" id="COG1120">
    <property type="taxonomic scope" value="Bacteria"/>
</dbReference>
<reference evidence="6 7" key="1">
    <citation type="journal article" date="2011" name="Stand. Genomic Sci.">
        <title>Complete genome sequence of Treponema succinifaciens type strain (6091).</title>
        <authorList>
            <person name="Han C."/>
            <person name="Gronow S."/>
            <person name="Teshima H."/>
            <person name="Lapidus A."/>
            <person name="Nolan M."/>
            <person name="Lucas S."/>
            <person name="Hammon N."/>
            <person name="Deshpande S."/>
            <person name="Cheng J.F."/>
            <person name="Zeytun A."/>
            <person name="Tapia R."/>
            <person name="Goodwin L."/>
            <person name="Pitluck S."/>
            <person name="Liolios K."/>
            <person name="Pagani I."/>
            <person name="Ivanova N."/>
            <person name="Mavromatis K."/>
            <person name="Mikhailova N."/>
            <person name="Huntemann M."/>
            <person name="Pati A."/>
            <person name="Chen A."/>
            <person name="Palaniappan K."/>
            <person name="Land M."/>
            <person name="Hauser L."/>
            <person name="Brambilla E.M."/>
            <person name="Rohde M."/>
            <person name="Goker M."/>
            <person name="Woyke T."/>
            <person name="Bristow J."/>
            <person name="Eisen J.A."/>
            <person name="Markowitz V."/>
            <person name="Hugenholtz P."/>
            <person name="Kyrpides N.C."/>
            <person name="Klenk H.P."/>
            <person name="Detter J.C."/>
        </authorList>
    </citation>
    <scope>NUCLEOTIDE SEQUENCE [LARGE SCALE GENOMIC DNA]</scope>
    <source>
        <strain evidence="7">ATCC 33096 / DSM 2489 / 6091</strain>
    </source>
</reference>
<dbReference type="GeneID" id="302997294"/>
<keyword evidence="2" id="KW-0813">Transport</keyword>
<dbReference type="FunFam" id="3.40.50.300:FF:000134">
    <property type="entry name" value="Iron-enterobactin ABC transporter ATP-binding protein"/>
    <property type="match status" value="1"/>
</dbReference>
<dbReference type="Pfam" id="PF00005">
    <property type="entry name" value="ABC_tran"/>
    <property type="match status" value="1"/>
</dbReference>
<dbReference type="CDD" id="cd03214">
    <property type="entry name" value="ABC_Iron-Siderophores_B12_Hemin"/>
    <property type="match status" value="1"/>
</dbReference>
<evidence type="ECO:0000259" key="5">
    <source>
        <dbReference type="PROSITE" id="PS50893"/>
    </source>
</evidence>
<dbReference type="RefSeq" id="WP_013700326.1">
    <property type="nucleotide sequence ID" value="NC_015385.1"/>
</dbReference>
<dbReference type="PROSITE" id="PS00211">
    <property type="entry name" value="ABC_TRANSPORTER_1"/>
    <property type="match status" value="1"/>
</dbReference>
<organism evidence="6 7">
    <name type="scientific">Treponema succinifaciens (strain ATCC 33096 / DSM 2489 / 6091)</name>
    <dbReference type="NCBI Taxonomy" id="869209"/>
    <lineage>
        <taxon>Bacteria</taxon>
        <taxon>Pseudomonadati</taxon>
        <taxon>Spirochaetota</taxon>
        <taxon>Spirochaetia</taxon>
        <taxon>Spirochaetales</taxon>
        <taxon>Treponemataceae</taxon>
        <taxon>Treponema</taxon>
    </lineage>
</organism>
<dbReference type="EMBL" id="CP002631">
    <property type="protein sequence ID" value="AEB13015.1"/>
    <property type="molecule type" value="Genomic_DNA"/>
</dbReference>
<evidence type="ECO:0000313" key="6">
    <source>
        <dbReference type="EMBL" id="AEB13015.1"/>
    </source>
</evidence>
<dbReference type="OrthoDB" id="9799337at2"/>
<evidence type="ECO:0000256" key="3">
    <source>
        <dbReference type="ARBA" id="ARBA00022741"/>
    </source>
</evidence>
<evidence type="ECO:0000256" key="4">
    <source>
        <dbReference type="ARBA" id="ARBA00022840"/>
    </source>
</evidence>